<gene>
    <name evidence="1" type="ORF">KK1_025440</name>
</gene>
<proteinExistence type="predicted"/>
<accession>A0A151SCY7</accession>
<evidence type="ECO:0000313" key="2">
    <source>
        <dbReference type="Proteomes" id="UP000075243"/>
    </source>
</evidence>
<name>A0A151SCY7_CAJCA</name>
<protein>
    <submittedName>
        <fullName evidence="1">Uncharacterized protein</fullName>
    </submittedName>
</protein>
<dbReference type="Proteomes" id="UP000075243">
    <property type="component" value="Unassembled WGS sequence"/>
</dbReference>
<dbReference type="Gramene" id="C.cajan_24076.t">
    <property type="protein sequence ID" value="C.cajan_24076.t"/>
    <property type="gene ID" value="C.cajan_24076"/>
</dbReference>
<evidence type="ECO:0000313" key="1">
    <source>
        <dbReference type="EMBL" id="KYP52695.1"/>
    </source>
</evidence>
<feature type="non-terminal residue" evidence="1">
    <location>
        <position position="1"/>
    </location>
</feature>
<sequence>LHKHHKRSTYQFLVDKVNQLLSAWKATQLSLVGCVTLTKSVLQSLPNHIMQELIKYIWTILDKKISWKINDGSSIRFWRDD</sequence>
<keyword evidence="2" id="KW-1185">Reference proteome</keyword>
<dbReference type="EMBL" id="KQ483421">
    <property type="protein sequence ID" value="KYP52695.1"/>
    <property type="molecule type" value="Genomic_DNA"/>
</dbReference>
<dbReference type="AlphaFoldDB" id="A0A151SCY7"/>
<reference evidence="1" key="1">
    <citation type="journal article" date="2012" name="Nat. Biotechnol.">
        <title>Draft genome sequence of pigeonpea (Cajanus cajan), an orphan legume crop of resource-poor farmers.</title>
        <authorList>
            <person name="Varshney R.K."/>
            <person name="Chen W."/>
            <person name="Li Y."/>
            <person name="Bharti A.K."/>
            <person name="Saxena R.K."/>
            <person name="Schlueter J.A."/>
            <person name="Donoghue M.T."/>
            <person name="Azam S."/>
            <person name="Fan G."/>
            <person name="Whaley A.M."/>
            <person name="Farmer A.D."/>
            <person name="Sheridan J."/>
            <person name="Iwata A."/>
            <person name="Tuteja R."/>
            <person name="Penmetsa R.V."/>
            <person name="Wu W."/>
            <person name="Upadhyaya H.D."/>
            <person name="Yang S.P."/>
            <person name="Shah T."/>
            <person name="Saxena K.B."/>
            <person name="Michael T."/>
            <person name="McCombie W.R."/>
            <person name="Yang B."/>
            <person name="Zhang G."/>
            <person name="Yang H."/>
            <person name="Wang J."/>
            <person name="Spillane C."/>
            <person name="Cook D.R."/>
            <person name="May G.D."/>
            <person name="Xu X."/>
            <person name="Jackson S.A."/>
        </authorList>
    </citation>
    <scope>NUCLEOTIDE SEQUENCE [LARGE SCALE GENOMIC DNA]</scope>
</reference>
<organism evidence="1 2">
    <name type="scientific">Cajanus cajan</name>
    <name type="common">Pigeon pea</name>
    <name type="synonym">Cajanus indicus</name>
    <dbReference type="NCBI Taxonomy" id="3821"/>
    <lineage>
        <taxon>Eukaryota</taxon>
        <taxon>Viridiplantae</taxon>
        <taxon>Streptophyta</taxon>
        <taxon>Embryophyta</taxon>
        <taxon>Tracheophyta</taxon>
        <taxon>Spermatophyta</taxon>
        <taxon>Magnoliopsida</taxon>
        <taxon>eudicotyledons</taxon>
        <taxon>Gunneridae</taxon>
        <taxon>Pentapetalae</taxon>
        <taxon>rosids</taxon>
        <taxon>fabids</taxon>
        <taxon>Fabales</taxon>
        <taxon>Fabaceae</taxon>
        <taxon>Papilionoideae</taxon>
        <taxon>50 kb inversion clade</taxon>
        <taxon>NPAAA clade</taxon>
        <taxon>indigoferoid/millettioid clade</taxon>
        <taxon>Phaseoleae</taxon>
        <taxon>Cajanus</taxon>
    </lineage>
</organism>